<evidence type="ECO:0000313" key="1">
    <source>
        <dbReference type="EMBL" id="KAK3250976.1"/>
    </source>
</evidence>
<dbReference type="EMBL" id="LGRX02026362">
    <property type="protein sequence ID" value="KAK3250976.1"/>
    <property type="molecule type" value="Genomic_DNA"/>
</dbReference>
<organism evidence="1 2">
    <name type="scientific">Cymbomonas tetramitiformis</name>
    <dbReference type="NCBI Taxonomy" id="36881"/>
    <lineage>
        <taxon>Eukaryota</taxon>
        <taxon>Viridiplantae</taxon>
        <taxon>Chlorophyta</taxon>
        <taxon>Pyramimonadophyceae</taxon>
        <taxon>Pyramimonadales</taxon>
        <taxon>Pyramimonadaceae</taxon>
        <taxon>Cymbomonas</taxon>
    </lineage>
</organism>
<keyword evidence="2" id="KW-1185">Reference proteome</keyword>
<feature type="non-terminal residue" evidence="1">
    <location>
        <position position="1"/>
    </location>
</feature>
<name>A0AAE0C9M9_9CHLO</name>
<dbReference type="AlphaFoldDB" id="A0AAE0C9M9"/>
<evidence type="ECO:0000313" key="2">
    <source>
        <dbReference type="Proteomes" id="UP001190700"/>
    </source>
</evidence>
<accession>A0AAE0C9M9</accession>
<gene>
    <name evidence="1" type="ORF">CYMTET_39668</name>
</gene>
<reference evidence="1 2" key="1">
    <citation type="journal article" date="2015" name="Genome Biol. Evol.">
        <title>Comparative Genomics of a Bacterivorous Green Alga Reveals Evolutionary Causalities and Consequences of Phago-Mixotrophic Mode of Nutrition.</title>
        <authorList>
            <person name="Burns J.A."/>
            <person name="Paasch A."/>
            <person name="Narechania A."/>
            <person name="Kim E."/>
        </authorList>
    </citation>
    <scope>NUCLEOTIDE SEQUENCE [LARGE SCALE GENOMIC DNA]</scope>
    <source>
        <strain evidence="1 2">PLY_AMNH</strain>
    </source>
</reference>
<sequence length="124" mass="14260">VRQSHQEEHAALRYPAKVDPRPRLATVHRLVRENRTLDWRPTEQTRKHQLFDRLDPEFYRAVLDRYPMPSDLVAIDFKMLANLVTRVFVNWQQQQADLGGEAGTAPFVAALATGDDVKHDSTPS</sequence>
<proteinExistence type="predicted"/>
<protein>
    <submittedName>
        <fullName evidence="1">Uncharacterized protein</fullName>
    </submittedName>
</protein>
<comment type="caution">
    <text evidence="1">The sequence shown here is derived from an EMBL/GenBank/DDBJ whole genome shotgun (WGS) entry which is preliminary data.</text>
</comment>
<dbReference type="Proteomes" id="UP001190700">
    <property type="component" value="Unassembled WGS sequence"/>
</dbReference>